<dbReference type="GO" id="GO:0004497">
    <property type="term" value="F:monooxygenase activity"/>
    <property type="evidence" value="ECO:0007669"/>
    <property type="project" value="UniProtKB-KW"/>
</dbReference>
<sequence>MSTFYPVFGALLVLSLSLWLYKANVIRNRPPLPPGPPRKFIVGNLFDISRQKILPVLAKWKERYGDIVYIEALGSPIVILNTFESANALLGNRGTNYSRRPIFTFAGELMGANRAMILMDYGKTWRERRKLTHIAISSEAIKRYHGVQEKMASLLLVGLLEDPQNFAALFRLAMGRMISAIVYGLDVKSADEYIVNAEAVNTMFSDAVTLGAHLVDFLPFLKYLPKWLPFVTFHQEAAAGRRLMDRFMNQPLDRVKEEIAQGHASPSFVSHILTDPETKGNVDSADFQQLLAWTAGDMYGAGIPTTSVALRKFVLTMTIFPEKQAIAQAELDRVVGPSRLPNMEDRVSLPYIDALIKEILRWNVLNPVSFPRRTDKDDIYKGHYIPAGTIVLPNIWSMAFDSCDRATDFIPERFLVPEGPQDPYSYTFGFGRRTCPGQHLASSSIFIMIASVLSVFNISKQRDELGKEIPVHPSFVWTGLSSHPKPFKCSFSPRSAAAINLLKPGPST</sequence>
<evidence type="ECO:0000256" key="7">
    <source>
        <dbReference type="ARBA" id="ARBA00023004"/>
    </source>
</evidence>
<dbReference type="Proteomes" id="UP000054166">
    <property type="component" value="Unassembled WGS sequence"/>
</dbReference>
<dbReference type="InterPro" id="IPR002401">
    <property type="entry name" value="Cyt_P450_E_grp-I"/>
</dbReference>
<keyword evidence="5 9" id="KW-0479">Metal-binding</keyword>
<dbReference type="InterPro" id="IPR001128">
    <property type="entry name" value="Cyt_P450"/>
</dbReference>
<evidence type="ECO:0000313" key="12">
    <source>
        <dbReference type="Proteomes" id="UP000054166"/>
    </source>
</evidence>
<dbReference type="InterPro" id="IPR050364">
    <property type="entry name" value="Cytochrome_P450_fung"/>
</dbReference>
<keyword evidence="4 9" id="KW-0349">Heme</keyword>
<dbReference type="Pfam" id="PF00067">
    <property type="entry name" value="p450"/>
    <property type="match status" value="1"/>
</dbReference>
<dbReference type="STRING" id="765440.A0A0C3AL85"/>
<comment type="similarity">
    <text evidence="3 10">Belongs to the cytochrome P450 family.</text>
</comment>
<evidence type="ECO:0000256" key="2">
    <source>
        <dbReference type="ARBA" id="ARBA00005179"/>
    </source>
</evidence>
<dbReference type="GO" id="GO:0005506">
    <property type="term" value="F:iron ion binding"/>
    <property type="evidence" value="ECO:0007669"/>
    <property type="project" value="InterPro"/>
</dbReference>
<proteinExistence type="inferred from homology"/>
<dbReference type="PRINTS" id="PR00385">
    <property type="entry name" value="P450"/>
</dbReference>
<comment type="pathway">
    <text evidence="2">Secondary metabolite biosynthesis.</text>
</comment>
<keyword evidence="8 10" id="KW-0503">Monooxygenase</keyword>
<dbReference type="Gene3D" id="1.10.630.10">
    <property type="entry name" value="Cytochrome P450"/>
    <property type="match status" value="1"/>
</dbReference>
<comment type="cofactor">
    <cofactor evidence="1 9">
        <name>heme</name>
        <dbReference type="ChEBI" id="CHEBI:30413"/>
    </cofactor>
</comment>
<evidence type="ECO:0000256" key="4">
    <source>
        <dbReference type="ARBA" id="ARBA00022617"/>
    </source>
</evidence>
<dbReference type="OrthoDB" id="2789670at2759"/>
<keyword evidence="12" id="KW-1185">Reference proteome</keyword>
<dbReference type="AlphaFoldDB" id="A0A0C3AL85"/>
<dbReference type="PANTHER" id="PTHR46300">
    <property type="entry name" value="P450, PUTATIVE (EUROFUNG)-RELATED-RELATED"/>
    <property type="match status" value="1"/>
</dbReference>
<evidence type="ECO:0000256" key="5">
    <source>
        <dbReference type="ARBA" id="ARBA00022723"/>
    </source>
</evidence>
<evidence type="ECO:0000313" key="11">
    <source>
        <dbReference type="EMBL" id="KIM74638.1"/>
    </source>
</evidence>
<dbReference type="HOGENOM" id="CLU_001570_2_3_1"/>
<evidence type="ECO:0000256" key="1">
    <source>
        <dbReference type="ARBA" id="ARBA00001971"/>
    </source>
</evidence>
<dbReference type="PANTHER" id="PTHR46300:SF7">
    <property type="entry name" value="P450, PUTATIVE (EUROFUNG)-RELATED"/>
    <property type="match status" value="1"/>
</dbReference>
<dbReference type="GO" id="GO:0016705">
    <property type="term" value="F:oxidoreductase activity, acting on paired donors, with incorporation or reduction of molecular oxygen"/>
    <property type="evidence" value="ECO:0007669"/>
    <property type="project" value="InterPro"/>
</dbReference>
<evidence type="ECO:0000256" key="8">
    <source>
        <dbReference type="ARBA" id="ARBA00023033"/>
    </source>
</evidence>
<reference evidence="11 12" key="1">
    <citation type="submission" date="2014-04" db="EMBL/GenBank/DDBJ databases">
        <authorList>
            <consortium name="DOE Joint Genome Institute"/>
            <person name="Kuo A."/>
            <person name="Tarkka M."/>
            <person name="Buscot F."/>
            <person name="Kohler A."/>
            <person name="Nagy L.G."/>
            <person name="Floudas D."/>
            <person name="Copeland A."/>
            <person name="Barry K.W."/>
            <person name="Cichocki N."/>
            <person name="Veneault-Fourrey C."/>
            <person name="LaButti K."/>
            <person name="Lindquist E.A."/>
            <person name="Lipzen A."/>
            <person name="Lundell T."/>
            <person name="Morin E."/>
            <person name="Murat C."/>
            <person name="Sun H."/>
            <person name="Tunlid A."/>
            <person name="Henrissat B."/>
            <person name="Grigoriev I.V."/>
            <person name="Hibbett D.S."/>
            <person name="Martin F."/>
            <person name="Nordberg H.P."/>
            <person name="Cantor M.N."/>
            <person name="Hua S.X."/>
        </authorList>
    </citation>
    <scope>NUCLEOTIDE SEQUENCE [LARGE SCALE GENOMIC DNA]</scope>
    <source>
        <strain evidence="11 12">F 1598</strain>
    </source>
</reference>
<organism evidence="11 12">
    <name type="scientific">Piloderma croceum (strain F 1598)</name>
    <dbReference type="NCBI Taxonomy" id="765440"/>
    <lineage>
        <taxon>Eukaryota</taxon>
        <taxon>Fungi</taxon>
        <taxon>Dikarya</taxon>
        <taxon>Basidiomycota</taxon>
        <taxon>Agaricomycotina</taxon>
        <taxon>Agaricomycetes</taxon>
        <taxon>Agaricomycetidae</taxon>
        <taxon>Atheliales</taxon>
        <taxon>Atheliaceae</taxon>
        <taxon>Piloderma</taxon>
    </lineage>
</organism>
<dbReference type="InterPro" id="IPR036396">
    <property type="entry name" value="Cyt_P450_sf"/>
</dbReference>
<dbReference type="PROSITE" id="PS00086">
    <property type="entry name" value="CYTOCHROME_P450"/>
    <property type="match status" value="1"/>
</dbReference>
<name>A0A0C3AL85_PILCF</name>
<gene>
    <name evidence="11" type="ORF">PILCRDRAFT_700565</name>
</gene>
<evidence type="ECO:0000256" key="10">
    <source>
        <dbReference type="RuleBase" id="RU000461"/>
    </source>
</evidence>
<dbReference type="EMBL" id="KN833058">
    <property type="protein sequence ID" value="KIM74638.1"/>
    <property type="molecule type" value="Genomic_DNA"/>
</dbReference>
<dbReference type="PRINTS" id="PR00463">
    <property type="entry name" value="EP450I"/>
</dbReference>
<keyword evidence="6 10" id="KW-0560">Oxidoreductase</keyword>
<dbReference type="InterPro" id="IPR017972">
    <property type="entry name" value="Cyt_P450_CS"/>
</dbReference>
<accession>A0A0C3AL85</accession>
<evidence type="ECO:0000256" key="3">
    <source>
        <dbReference type="ARBA" id="ARBA00010617"/>
    </source>
</evidence>
<evidence type="ECO:0000256" key="9">
    <source>
        <dbReference type="PIRSR" id="PIRSR602401-1"/>
    </source>
</evidence>
<protein>
    <recommendedName>
        <fullName evidence="13">Cytochrome P450</fullName>
    </recommendedName>
</protein>
<dbReference type="CDD" id="cd11065">
    <property type="entry name" value="CYP64-like"/>
    <property type="match status" value="1"/>
</dbReference>
<reference evidence="12" key="2">
    <citation type="submission" date="2015-01" db="EMBL/GenBank/DDBJ databases">
        <title>Evolutionary Origins and Diversification of the Mycorrhizal Mutualists.</title>
        <authorList>
            <consortium name="DOE Joint Genome Institute"/>
            <consortium name="Mycorrhizal Genomics Consortium"/>
            <person name="Kohler A."/>
            <person name="Kuo A."/>
            <person name="Nagy L.G."/>
            <person name="Floudas D."/>
            <person name="Copeland A."/>
            <person name="Barry K.W."/>
            <person name="Cichocki N."/>
            <person name="Veneault-Fourrey C."/>
            <person name="LaButti K."/>
            <person name="Lindquist E.A."/>
            <person name="Lipzen A."/>
            <person name="Lundell T."/>
            <person name="Morin E."/>
            <person name="Murat C."/>
            <person name="Riley R."/>
            <person name="Ohm R."/>
            <person name="Sun H."/>
            <person name="Tunlid A."/>
            <person name="Henrissat B."/>
            <person name="Grigoriev I.V."/>
            <person name="Hibbett D.S."/>
            <person name="Martin F."/>
        </authorList>
    </citation>
    <scope>NUCLEOTIDE SEQUENCE [LARGE SCALE GENOMIC DNA]</scope>
    <source>
        <strain evidence="12">F 1598</strain>
    </source>
</reference>
<feature type="binding site" description="axial binding residue" evidence="9">
    <location>
        <position position="435"/>
    </location>
    <ligand>
        <name>heme</name>
        <dbReference type="ChEBI" id="CHEBI:30413"/>
    </ligand>
    <ligandPart>
        <name>Fe</name>
        <dbReference type="ChEBI" id="CHEBI:18248"/>
    </ligandPart>
</feature>
<dbReference type="InParanoid" id="A0A0C3AL85"/>
<dbReference type="SUPFAM" id="SSF48264">
    <property type="entry name" value="Cytochrome P450"/>
    <property type="match status" value="1"/>
</dbReference>
<evidence type="ECO:0000256" key="6">
    <source>
        <dbReference type="ARBA" id="ARBA00023002"/>
    </source>
</evidence>
<keyword evidence="7 9" id="KW-0408">Iron</keyword>
<evidence type="ECO:0008006" key="13">
    <source>
        <dbReference type="Google" id="ProtNLM"/>
    </source>
</evidence>
<dbReference type="GO" id="GO:0020037">
    <property type="term" value="F:heme binding"/>
    <property type="evidence" value="ECO:0007669"/>
    <property type="project" value="InterPro"/>
</dbReference>